<dbReference type="AlphaFoldDB" id="A0A6I1DV44"/>
<evidence type="ECO:0000313" key="8">
    <source>
        <dbReference type="EMBL" id="KAB7528800.1"/>
    </source>
</evidence>
<dbReference type="SMART" id="SM00563">
    <property type="entry name" value="PlsC"/>
    <property type="match status" value="1"/>
</dbReference>
<organism evidence="8 9">
    <name type="scientific">Flagellimonas olearia</name>
    <dbReference type="NCBI Taxonomy" id="552546"/>
    <lineage>
        <taxon>Bacteria</taxon>
        <taxon>Pseudomonadati</taxon>
        <taxon>Bacteroidota</taxon>
        <taxon>Flavobacteriia</taxon>
        <taxon>Flavobacteriales</taxon>
        <taxon>Flavobacteriaceae</taxon>
        <taxon>Flagellimonas</taxon>
    </lineage>
</organism>
<accession>A0A6I1DV44</accession>
<dbReference type="SUPFAM" id="SSF69593">
    <property type="entry name" value="Glycerol-3-phosphate (1)-acyltransferase"/>
    <property type="match status" value="1"/>
</dbReference>
<dbReference type="RefSeq" id="WP_152132189.1">
    <property type="nucleotide sequence ID" value="NZ_WELG01000002.1"/>
</dbReference>
<comment type="pathway">
    <text evidence="1">Lipid metabolism.</text>
</comment>
<name>A0A6I1DV44_9FLAO</name>
<dbReference type="OrthoDB" id="9803035at2"/>
<keyword evidence="6" id="KW-0472">Membrane</keyword>
<dbReference type="Proteomes" id="UP000429785">
    <property type="component" value="Unassembled WGS sequence"/>
</dbReference>
<dbReference type="Pfam" id="PF01553">
    <property type="entry name" value="Acyltransferase"/>
    <property type="match status" value="1"/>
</dbReference>
<evidence type="ECO:0000256" key="5">
    <source>
        <dbReference type="ARBA" id="ARBA00023315"/>
    </source>
</evidence>
<dbReference type="GO" id="GO:0006654">
    <property type="term" value="P:phosphatidic acid biosynthetic process"/>
    <property type="evidence" value="ECO:0007669"/>
    <property type="project" value="TreeGrafter"/>
</dbReference>
<evidence type="ECO:0000256" key="6">
    <source>
        <dbReference type="SAM" id="Phobius"/>
    </source>
</evidence>
<keyword evidence="4" id="KW-0443">Lipid metabolism</keyword>
<keyword evidence="6" id="KW-0812">Transmembrane</keyword>
<keyword evidence="5 8" id="KW-0012">Acyltransferase</keyword>
<reference evidence="8 9" key="1">
    <citation type="submission" date="2019-10" db="EMBL/GenBank/DDBJ databases">
        <title>Muricauda olearia CL-SS4 JCM15563 genome.</title>
        <authorList>
            <person name="Liu L."/>
        </authorList>
    </citation>
    <scope>NUCLEOTIDE SEQUENCE [LARGE SCALE GENOMIC DNA]</scope>
    <source>
        <strain evidence="8 9">CL-SS4</strain>
    </source>
</reference>
<keyword evidence="6" id="KW-1133">Transmembrane helix</keyword>
<evidence type="ECO:0000256" key="1">
    <source>
        <dbReference type="ARBA" id="ARBA00005189"/>
    </source>
</evidence>
<evidence type="ECO:0000256" key="4">
    <source>
        <dbReference type="ARBA" id="ARBA00023098"/>
    </source>
</evidence>
<evidence type="ECO:0000313" key="9">
    <source>
        <dbReference type="Proteomes" id="UP000429785"/>
    </source>
</evidence>
<dbReference type="GO" id="GO:0003841">
    <property type="term" value="F:1-acylglycerol-3-phosphate O-acyltransferase activity"/>
    <property type="evidence" value="ECO:0007669"/>
    <property type="project" value="TreeGrafter"/>
</dbReference>
<gene>
    <name evidence="8" type="ORF">F8C76_13165</name>
</gene>
<dbReference type="InterPro" id="IPR002123">
    <property type="entry name" value="Plipid/glycerol_acylTrfase"/>
</dbReference>
<dbReference type="CDD" id="cd07989">
    <property type="entry name" value="LPLAT_AGPAT-like"/>
    <property type="match status" value="1"/>
</dbReference>
<comment type="caution">
    <text evidence="8">The sequence shown here is derived from an EMBL/GenBank/DDBJ whole genome shotgun (WGS) entry which is preliminary data.</text>
</comment>
<proteinExistence type="predicted"/>
<protein>
    <submittedName>
        <fullName evidence="8">1-acyl-sn-glycerol-3-phosphate acyltransferase</fullName>
    </submittedName>
</protein>
<feature type="transmembrane region" description="Helical" evidence="6">
    <location>
        <begin position="6"/>
        <end position="26"/>
    </location>
</feature>
<keyword evidence="2" id="KW-0444">Lipid biosynthesis</keyword>
<evidence type="ECO:0000256" key="2">
    <source>
        <dbReference type="ARBA" id="ARBA00022516"/>
    </source>
</evidence>
<keyword evidence="3 8" id="KW-0808">Transferase</keyword>
<dbReference type="EMBL" id="WELG01000002">
    <property type="protein sequence ID" value="KAB7528800.1"/>
    <property type="molecule type" value="Genomic_DNA"/>
</dbReference>
<evidence type="ECO:0000259" key="7">
    <source>
        <dbReference type="SMART" id="SM00563"/>
    </source>
</evidence>
<evidence type="ECO:0000256" key="3">
    <source>
        <dbReference type="ARBA" id="ARBA00022679"/>
    </source>
</evidence>
<dbReference type="PANTHER" id="PTHR10434">
    <property type="entry name" value="1-ACYL-SN-GLYCEROL-3-PHOSPHATE ACYLTRANSFERASE"/>
    <property type="match status" value="1"/>
</dbReference>
<dbReference type="PANTHER" id="PTHR10434:SF64">
    <property type="entry name" value="1-ACYL-SN-GLYCEROL-3-PHOSPHATE ACYLTRANSFERASE-RELATED"/>
    <property type="match status" value="1"/>
</dbReference>
<sequence length="247" mass="28027">MTLAKLLSYLFTSLFFISFGLVLVIFHPIQWICLKVFGYNAHKRSVSILNWFIMRCTNLLGTRYTFENTHNIPTYRPLIVVSNHQSMYDIPPLIWYMRKHHPKFVSKIELGKGIPSVSFNLRHSGSALIDRKDPKQSIAELQKLGKYIEKHNRSAVIFPEGTRSRNGVPKPFRTTGLKVLMKNAPSALIVPISINNSWKLLRYGKFPMGLGSHLTLKVHAPVENKGNSDELIAQIEATIASGIITDQ</sequence>
<feature type="domain" description="Phospholipid/glycerol acyltransferase" evidence="7">
    <location>
        <begin position="78"/>
        <end position="197"/>
    </location>
</feature>